<evidence type="ECO:0000256" key="4">
    <source>
        <dbReference type="ARBA" id="ARBA00012305"/>
    </source>
</evidence>
<dbReference type="GO" id="GO:0008964">
    <property type="term" value="F:phosphoenolpyruvate carboxylase activity"/>
    <property type="evidence" value="ECO:0007669"/>
    <property type="project" value="UniProtKB-UniRule"/>
</dbReference>
<dbReference type="InterPro" id="IPR022805">
    <property type="entry name" value="PEP_COase_bac/pln-type"/>
</dbReference>
<evidence type="ECO:0000313" key="14">
    <source>
        <dbReference type="Proteomes" id="UP000050277"/>
    </source>
</evidence>
<comment type="function">
    <text evidence="2 10">Forms oxaloacetate, a four-carbon dicarboxylic acid source for the tricarboxylic acid cycle.</text>
</comment>
<keyword evidence="14" id="KW-1185">Reference proteome</keyword>
<dbReference type="Pfam" id="PF00311">
    <property type="entry name" value="PEPcase"/>
    <property type="match status" value="1"/>
</dbReference>
<sequence length="929" mass="104898">MYTPETDRTPLSMLIHSLGNVLGDVIVAQDGVSAFELEEDVRQRTKQRRSDGKLQETHALTELVGQLPVAQLMGLIKAFTHYFGLVNLAESVERLRVLAERDRQNGDMPRSESVELALQELRDRGITAQQVQDLLDHAEIRPVFTAHPTEAKRRTTLKKHHRIAEAARQLTAETTFQRQRERLLESIREEIVALWQSDEVRIIKPTVIDEVKNNLYYFEESLFDMIPQLYRDTEASLRRIYPEHDWHLPAFLRFGSWVGGDRDGNPFVIPSVTVETLKLLMGRSLREHIHAVERLSHRLSQSSRQVPISEELAQSLVHDAPLFPELAQVLERRNPHEPYRQKCSYIHAKLHATLAYVERYEPDWARGGHRPAAGTWYANANEYLSDLATMEYSLRTNGAASVAEGFLRDVQCSAKVFGLHTATLDIRQHSSRHTSALSEIFEYAGICDDYASLSQAERTAILERELANNRPLIPTHLYYSPETVEIIETFRTIRAVLSDLNAEAIETYIISMTEGPSDILAVLLLAREAGIYQPGEHSWLNIVPLFETGADLIAAPEIMHTLLSSEAYRQHLVLRNDVQEIMLGYSDSNKDGGFADAHWALYLAQVALAETCFRHRVAMRLFHGRGGAVGRGGGPANRAILGQPPGTVGGRIKITEQGEVISDRYAEPETAYRHQEQIINAVLRSSLGVSIAHISPEWQAAMSSLAQVSRKVYRGLVYDHPHFLEYFRNATPITEISRLNIGSRPASRKASDRIEDLRAIPWVFSWMQSRHTLPGWYGLGSALEHLIQADSNGLTTLQGMYNDWPFFRTMLDNAQMILSKADMDIAAQYALLVPDQALANEIFGLIKAEYDRTVKWICEVAQINELLDTNPILQHSIKQRNPYVDPLSFVQIELLRRLRTDPDGLEHGDLEDAILLSINGIAAGLKNTG</sequence>
<comment type="similarity">
    <text evidence="3 10">Belongs to the PEPCase type 1 family.</text>
</comment>
<feature type="active site" evidence="10 11">
    <location>
        <position position="147"/>
    </location>
</feature>
<evidence type="ECO:0000313" key="13">
    <source>
        <dbReference type="EMBL" id="KPL85235.1"/>
    </source>
</evidence>
<evidence type="ECO:0000256" key="8">
    <source>
        <dbReference type="ARBA" id="ARBA00023300"/>
    </source>
</evidence>
<dbReference type="SUPFAM" id="SSF51621">
    <property type="entry name" value="Phosphoenolpyruvate/pyruvate domain"/>
    <property type="match status" value="1"/>
</dbReference>
<dbReference type="PANTHER" id="PTHR30523:SF6">
    <property type="entry name" value="PHOSPHOENOLPYRUVATE CARBOXYLASE"/>
    <property type="match status" value="1"/>
</dbReference>
<dbReference type="InterPro" id="IPR021135">
    <property type="entry name" value="PEP_COase"/>
</dbReference>
<dbReference type="EC" id="4.1.1.31" evidence="4 10"/>
<name>A0A0P6XRL7_9CHLR</name>
<dbReference type="NCBIfam" id="NF000584">
    <property type="entry name" value="PRK00009.1"/>
    <property type="match status" value="1"/>
</dbReference>
<dbReference type="EMBL" id="LGKP01000025">
    <property type="protein sequence ID" value="KPL85235.1"/>
    <property type="molecule type" value="Genomic_DNA"/>
</dbReference>
<dbReference type="HAMAP" id="MF_00595">
    <property type="entry name" value="PEPcase_type1"/>
    <property type="match status" value="1"/>
</dbReference>
<evidence type="ECO:0000256" key="3">
    <source>
        <dbReference type="ARBA" id="ARBA00008346"/>
    </source>
</evidence>
<dbReference type="PANTHER" id="PTHR30523">
    <property type="entry name" value="PHOSPHOENOLPYRUVATE CARBOXYLASE"/>
    <property type="match status" value="1"/>
</dbReference>
<evidence type="ECO:0000256" key="12">
    <source>
        <dbReference type="PROSITE-ProRule" id="PRU10112"/>
    </source>
</evidence>
<evidence type="ECO:0000256" key="6">
    <source>
        <dbReference type="ARBA" id="ARBA00022842"/>
    </source>
</evidence>
<keyword evidence="6 10" id="KW-0460">Magnesium</keyword>
<comment type="catalytic activity">
    <reaction evidence="9 10">
        <text>oxaloacetate + phosphate = phosphoenolpyruvate + hydrogencarbonate</text>
        <dbReference type="Rhea" id="RHEA:28370"/>
        <dbReference type="ChEBI" id="CHEBI:16452"/>
        <dbReference type="ChEBI" id="CHEBI:17544"/>
        <dbReference type="ChEBI" id="CHEBI:43474"/>
        <dbReference type="ChEBI" id="CHEBI:58702"/>
        <dbReference type="EC" id="4.1.1.31"/>
    </reaction>
</comment>
<dbReference type="Proteomes" id="UP000050277">
    <property type="component" value="Unassembled WGS sequence"/>
</dbReference>
<dbReference type="GO" id="GO:0006107">
    <property type="term" value="P:oxaloacetate metabolic process"/>
    <property type="evidence" value="ECO:0007669"/>
    <property type="project" value="UniProtKB-UniRule"/>
</dbReference>
<evidence type="ECO:0000256" key="2">
    <source>
        <dbReference type="ARBA" id="ARBA00003670"/>
    </source>
</evidence>
<dbReference type="PRINTS" id="PR00150">
    <property type="entry name" value="PEPCARBXLASE"/>
</dbReference>
<evidence type="ECO:0000256" key="7">
    <source>
        <dbReference type="ARBA" id="ARBA00023239"/>
    </source>
</evidence>
<dbReference type="PATRIC" id="fig|70996.4.peg.112"/>
<dbReference type="InterPro" id="IPR033129">
    <property type="entry name" value="PEPCASE_His_AS"/>
</dbReference>
<protein>
    <recommendedName>
        <fullName evidence="5 10">Phosphoenolpyruvate carboxylase</fullName>
        <shortName evidence="10">PEPC</shortName>
        <shortName evidence="10">PEPCase</shortName>
        <ecNumber evidence="4 10">4.1.1.31</ecNumber>
    </recommendedName>
</protein>
<evidence type="ECO:0000256" key="1">
    <source>
        <dbReference type="ARBA" id="ARBA00001946"/>
    </source>
</evidence>
<dbReference type="OrthoDB" id="9768133at2"/>
<dbReference type="GO" id="GO:0015977">
    <property type="term" value="P:carbon fixation"/>
    <property type="evidence" value="ECO:0007669"/>
    <property type="project" value="UniProtKB-UniRule"/>
</dbReference>
<comment type="subunit">
    <text evidence="10">Homotetramer.</text>
</comment>
<evidence type="ECO:0000256" key="10">
    <source>
        <dbReference type="HAMAP-Rule" id="MF_00595"/>
    </source>
</evidence>
<evidence type="ECO:0000256" key="9">
    <source>
        <dbReference type="ARBA" id="ARBA00048995"/>
    </source>
</evidence>
<organism evidence="13 14">
    <name type="scientific">Herpetosiphon geysericola</name>
    <dbReference type="NCBI Taxonomy" id="70996"/>
    <lineage>
        <taxon>Bacteria</taxon>
        <taxon>Bacillati</taxon>
        <taxon>Chloroflexota</taxon>
        <taxon>Chloroflexia</taxon>
        <taxon>Herpetosiphonales</taxon>
        <taxon>Herpetosiphonaceae</taxon>
        <taxon>Herpetosiphon</taxon>
    </lineage>
</organism>
<dbReference type="InterPro" id="IPR018129">
    <property type="entry name" value="PEP_COase_Lys_AS"/>
</dbReference>
<dbReference type="PROSITE" id="PS00781">
    <property type="entry name" value="PEPCASE_1"/>
    <property type="match status" value="1"/>
</dbReference>
<keyword evidence="8 10" id="KW-0120">Carbon dioxide fixation</keyword>
<dbReference type="RefSeq" id="WP_054535513.1">
    <property type="nucleotide sequence ID" value="NZ_LGKP01000025.1"/>
</dbReference>
<dbReference type="STRING" id="70996.SE18_16225"/>
<reference evidence="13 14" key="1">
    <citation type="submission" date="2015-07" db="EMBL/GenBank/DDBJ databases">
        <title>Whole genome sequence of Herpetosiphon geysericola DSM 7119.</title>
        <authorList>
            <person name="Hemp J."/>
            <person name="Ward L.M."/>
            <person name="Pace L.A."/>
            <person name="Fischer W.W."/>
        </authorList>
    </citation>
    <scope>NUCLEOTIDE SEQUENCE [LARGE SCALE GENOMIC DNA]</scope>
    <source>
        <strain evidence="13 14">DSM 7119</strain>
    </source>
</reference>
<dbReference type="InterPro" id="IPR015813">
    <property type="entry name" value="Pyrv/PenolPyrv_kinase-like_dom"/>
</dbReference>
<dbReference type="GO" id="GO:0005829">
    <property type="term" value="C:cytosol"/>
    <property type="evidence" value="ECO:0007669"/>
    <property type="project" value="TreeGrafter"/>
</dbReference>
<dbReference type="AlphaFoldDB" id="A0A0P6XRL7"/>
<dbReference type="GO" id="GO:0006099">
    <property type="term" value="P:tricarboxylic acid cycle"/>
    <property type="evidence" value="ECO:0007669"/>
    <property type="project" value="InterPro"/>
</dbReference>
<comment type="cofactor">
    <cofactor evidence="1 10">
        <name>Mg(2+)</name>
        <dbReference type="ChEBI" id="CHEBI:18420"/>
    </cofactor>
</comment>
<evidence type="ECO:0000256" key="11">
    <source>
        <dbReference type="PROSITE-ProRule" id="PRU10111"/>
    </source>
</evidence>
<comment type="caution">
    <text evidence="13">The sequence shown here is derived from an EMBL/GenBank/DDBJ whole genome shotgun (WGS) entry which is preliminary data.</text>
</comment>
<dbReference type="Gene3D" id="1.20.1440.90">
    <property type="entry name" value="Phosphoenolpyruvate/pyruvate domain"/>
    <property type="match status" value="1"/>
</dbReference>
<proteinExistence type="inferred from homology"/>
<dbReference type="PROSITE" id="PS00393">
    <property type="entry name" value="PEPCASE_2"/>
    <property type="match status" value="1"/>
</dbReference>
<accession>A0A0P6XRL7</accession>
<gene>
    <name evidence="10" type="primary">ppc</name>
    <name evidence="13" type="ORF">SE18_16225</name>
</gene>
<feature type="active site" evidence="10 12">
    <location>
        <position position="590"/>
    </location>
</feature>
<keyword evidence="13" id="KW-0670">Pyruvate</keyword>
<evidence type="ECO:0000256" key="5">
    <source>
        <dbReference type="ARBA" id="ARBA00022419"/>
    </source>
</evidence>
<keyword evidence="7 10" id="KW-0456">Lyase</keyword>
<dbReference type="GO" id="GO:0000287">
    <property type="term" value="F:magnesium ion binding"/>
    <property type="evidence" value="ECO:0007669"/>
    <property type="project" value="UniProtKB-UniRule"/>
</dbReference>